<dbReference type="InterPro" id="IPR003914">
    <property type="entry name" value="Rabaptin"/>
</dbReference>
<feature type="coiled-coil region" evidence="1">
    <location>
        <begin position="105"/>
        <end position="167"/>
    </location>
</feature>
<dbReference type="GO" id="GO:0005096">
    <property type="term" value="F:GTPase activator activity"/>
    <property type="evidence" value="ECO:0007669"/>
    <property type="project" value="InterPro"/>
</dbReference>
<reference evidence="2" key="1">
    <citation type="submission" date="2020-11" db="EMBL/GenBank/DDBJ databases">
        <authorList>
            <person name="Tran Van P."/>
        </authorList>
    </citation>
    <scope>NUCLEOTIDE SEQUENCE</scope>
</reference>
<gene>
    <name evidence="2" type="ORF">TSIB3V08_LOCUS12287</name>
</gene>
<dbReference type="AlphaFoldDB" id="A0A7R9G767"/>
<organism evidence="2">
    <name type="scientific">Timema shepardi</name>
    <name type="common">Walking stick</name>
    <dbReference type="NCBI Taxonomy" id="629360"/>
    <lineage>
        <taxon>Eukaryota</taxon>
        <taxon>Metazoa</taxon>
        <taxon>Ecdysozoa</taxon>
        <taxon>Arthropoda</taxon>
        <taxon>Hexapoda</taxon>
        <taxon>Insecta</taxon>
        <taxon>Pterygota</taxon>
        <taxon>Neoptera</taxon>
        <taxon>Polyneoptera</taxon>
        <taxon>Phasmatodea</taxon>
        <taxon>Timematodea</taxon>
        <taxon>Timematoidea</taxon>
        <taxon>Timematidae</taxon>
        <taxon>Timema</taxon>
    </lineage>
</organism>
<keyword evidence="1" id="KW-0175">Coiled coil</keyword>
<accession>A0A7R9G767</accession>
<dbReference type="PANTHER" id="PTHR31179">
    <property type="entry name" value="RAB GTPASE-BINDING EFFECTOR PROTEIN"/>
    <property type="match status" value="1"/>
</dbReference>
<dbReference type="PANTHER" id="PTHR31179:SF7">
    <property type="entry name" value="FYVE-TYPE DOMAIN-CONTAINING PROTEIN"/>
    <property type="match status" value="1"/>
</dbReference>
<protein>
    <submittedName>
        <fullName evidence="2">Uncharacterized protein</fullName>
    </submittedName>
</protein>
<name>A0A7R9G767_TIMSH</name>
<sequence>MENADESQATLEEPLVQSTELQLVPGAEDLSRKVKEMSLEKDKILEEFGHQRAKMKEFYLQKDVVVTVVTGLYSRSNSCNWSLCPTEERPVILVQSYCNRYLCPTEELKRALSEKERLVEEVTKLGADLDEARSQVLLEGFRKEECLEEEKRRYQEEISSLQQLVQDVCIVFHVQSDVCIVFHLQSDVCIVFHVQSDVCIVFHVHKKVCIVFHVQSDVCIVFHVQPDVCIVFHLQSDVCIVFHVQPDVCIVFHVQSDVCIVFHVQSDVCIVFHVQ</sequence>
<dbReference type="EMBL" id="OC012508">
    <property type="protein sequence ID" value="CAD7268285.1"/>
    <property type="molecule type" value="Genomic_DNA"/>
</dbReference>
<proteinExistence type="predicted"/>
<evidence type="ECO:0000256" key="1">
    <source>
        <dbReference type="SAM" id="Coils"/>
    </source>
</evidence>
<dbReference type="GO" id="GO:0006897">
    <property type="term" value="P:endocytosis"/>
    <property type="evidence" value="ECO:0007669"/>
    <property type="project" value="InterPro"/>
</dbReference>
<evidence type="ECO:0000313" key="2">
    <source>
        <dbReference type="EMBL" id="CAD7268285.1"/>
    </source>
</evidence>